<sequence>EFTLISLTATLSPFLARRKAMARPIPRVAPVTRAIRDI</sequence>
<feature type="non-terminal residue" evidence="1">
    <location>
        <position position="1"/>
    </location>
</feature>
<proteinExistence type="predicted"/>
<gene>
    <name evidence="1" type="ORF">OXD698_LOCUS11755</name>
</gene>
<accession>A0A818U450</accession>
<evidence type="ECO:0000313" key="1">
    <source>
        <dbReference type="EMBL" id="CAF3693240.1"/>
    </source>
</evidence>
<dbReference type="Proteomes" id="UP000663844">
    <property type="component" value="Unassembled WGS sequence"/>
</dbReference>
<name>A0A818U450_9BILA</name>
<evidence type="ECO:0000313" key="2">
    <source>
        <dbReference type="Proteomes" id="UP000663844"/>
    </source>
</evidence>
<dbReference type="AlphaFoldDB" id="A0A818U450"/>
<reference evidence="1" key="1">
    <citation type="submission" date="2021-02" db="EMBL/GenBank/DDBJ databases">
        <authorList>
            <person name="Nowell W R."/>
        </authorList>
    </citation>
    <scope>NUCLEOTIDE SEQUENCE</scope>
</reference>
<dbReference type="EMBL" id="CAJOAZ010000665">
    <property type="protein sequence ID" value="CAF3693240.1"/>
    <property type="molecule type" value="Genomic_DNA"/>
</dbReference>
<comment type="caution">
    <text evidence="1">The sequence shown here is derived from an EMBL/GenBank/DDBJ whole genome shotgun (WGS) entry which is preliminary data.</text>
</comment>
<organism evidence="1 2">
    <name type="scientific">Adineta steineri</name>
    <dbReference type="NCBI Taxonomy" id="433720"/>
    <lineage>
        <taxon>Eukaryota</taxon>
        <taxon>Metazoa</taxon>
        <taxon>Spiralia</taxon>
        <taxon>Gnathifera</taxon>
        <taxon>Rotifera</taxon>
        <taxon>Eurotatoria</taxon>
        <taxon>Bdelloidea</taxon>
        <taxon>Adinetida</taxon>
        <taxon>Adinetidae</taxon>
        <taxon>Adineta</taxon>
    </lineage>
</organism>
<protein>
    <submittedName>
        <fullName evidence="1">Uncharacterized protein</fullName>
    </submittedName>
</protein>